<evidence type="ECO:0000313" key="6">
    <source>
        <dbReference type="EMBL" id="GIH19766.1"/>
    </source>
</evidence>
<evidence type="ECO:0000259" key="5">
    <source>
        <dbReference type="PROSITE" id="PS51078"/>
    </source>
</evidence>
<dbReference type="InterPro" id="IPR036388">
    <property type="entry name" value="WH-like_DNA-bd_sf"/>
</dbReference>
<keyword evidence="1" id="KW-0805">Transcription regulation</keyword>
<keyword evidence="2" id="KW-0238">DNA-binding</keyword>
<dbReference type="InterPro" id="IPR036390">
    <property type="entry name" value="WH_DNA-bd_sf"/>
</dbReference>
<comment type="caution">
    <text evidence="6">The sequence shown here is derived from an EMBL/GenBank/DDBJ whole genome shotgun (WGS) entry which is preliminary data.</text>
</comment>
<evidence type="ECO:0000259" key="4">
    <source>
        <dbReference type="PROSITE" id="PS51077"/>
    </source>
</evidence>
<dbReference type="PANTHER" id="PTHR30136:SF35">
    <property type="entry name" value="HTH-TYPE TRANSCRIPTIONAL REGULATOR RV1719"/>
    <property type="match status" value="1"/>
</dbReference>
<dbReference type="AlphaFoldDB" id="A0A8J3VVG8"/>
<dbReference type="InterPro" id="IPR005471">
    <property type="entry name" value="Tscrpt_reg_IclR_N"/>
</dbReference>
<evidence type="ECO:0000313" key="7">
    <source>
        <dbReference type="Proteomes" id="UP000642748"/>
    </source>
</evidence>
<evidence type="ECO:0008006" key="8">
    <source>
        <dbReference type="Google" id="ProtNLM"/>
    </source>
</evidence>
<dbReference type="Proteomes" id="UP000642748">
    <property type="component" value="Unassembled WGS sequence"/>
</dbReference>
<gene>
    <name evidence="6" type="ORF">Raf01_79380</name>
</gene>
<dbReference type="SUPFAM" id="SSF46785">
    <property type="entry name" value="Winged helix' DNA-binding domain"/>
    <property type="match status" value="1"/>
</dbReference>
<dbReference type="GO" id="GO:0045892">
    <property type="term" value="P:negative regulation of DNA-templated transcription"/>
    <property type="evidence" value="ECO:0007669"/>
    <property type="project" value="TreeGrafter"/>
</dbReference>
<sequence length="247" mass="26319">MTSEESPSRSASNALRLVLMLAERGRLRVMTVAEELGVAPSTAHRLLTTLLQSGLAAQHEDRSYVQGPAFVRLRLAPSHPEALLAIAVPHMTKLSAVTGETTHLMIRQDATVRFLHSIEGPAALRVASRTGVVMPAHLTSGGKALLATMTDDAIRDLYAGGIPDSPTGRIKTIDDLFEELAQVRKRGYAENMGQSEPGISAVGVALRRNGVQAAISVSVPSTRYQRGRSKELVSVLTTTAAAIQAQP</sequence>
<feature type="domain" description="HTH iclR-type" evidence="4">
    <location>
        <begin position="8"/>
        <end position="68"/>
    </location>
</feature>
<keyword evidence="3" id="KW-0804">Transcription</keyword>
<accession>A0A8J3VVG8</accession>
<dbReference type="Pfam" id="PF09339">
    <property type="entry name" value="HTH_IclR"/>
    <property type="match status" value="1"/>
</dbReference>
<evidence type="ECO:0000256" key="3">
    <source>
        <dbReference type="ARBA" id="ARBA00023163"/>
    </source>
</evidence>
<organism evidence="6 7">
    <name type="scientific">Rugosimonospora africana</name>
    <dbReference type="NCBI Taxonomy" id="556532"/>
    <lineage>
        <taxon>Bacteria</taxon>
        <taxon>Bacillati</taxon>
        <taxon>Actinomycetota</taxon>
        <taxon>Actinomycetes</taxon>
        <taxon>Micromonosporales</taxon>
        <taxon>Micromonosporaceae</taxon>
        <taxon>Rugosimonospora</taxon>
    </lineage>
</organism>
<dbReference type="Gene3D" id="3.30.450.40">
    <property type="match status" value="1"/>
</dbReference>
<dbReference type="PANTHER" id="PTHR30136">
    <property type="entry name" value="HELIX-TURN-HELIX TRANSCRIPTIONAL REGULATOR, ICLR FAMILY"/>
    <property type="match status" value="1"/>
</dbReference>
<dbReference type="RefSeq" id="WP_203923213.1">
    <property type="nucleotide sequence ID" value="NZ_BONZ01000084.1"/>
</dbReference>
<dbReference type="SUPFAM" id="SSF55781">
    <property type="entry name" value="GAF domain-like"/>
    <property type="match status" value="1"/>
</dbReference>
<dbReference type="InterPro" id="IPR050707">
    <property type="entry name" value="HTH_MetabolicPath_Reg"/>
</dbReference>
<feature type="domain" description="IclR-ED" evidence="5">
    <location>
        <begin position="69"/>
        <end position="247"/>
    </location>
</feature>
<keyword evidence="7" id="KW-1185">Reference proteome</keyword>
<evidence type="ECO:0000256" key="1">
    <source>
        <dbReference type="ARBA" id="ARBA00023015"/>
    </source>
</evidence>
<dbReference type="InterPro" id="IPR014757">
    <property type="entry name" value="Tscrpt_reg_IclR_C"/>
</dbReference>
<dbReference type="EMBL" id="BONZ01000084">
    <property type="protein sequence ID" value="GIH19766.1"/>
    <property type="molecule type" value="Genomic_DNA"/>
</dbReference>
<dbReference type="GO" id="GO:0003677">
    <property type="term" value="F:DNA binding"/>
    <property type="evidence" value="ECO:0007669"/>
    <property type="project" value="UniProtKB-KW"/>
</dbReference>
<dbReference type="InterPro" id="IPR029016">
    <property type="entry name" value="GAF-like_dom_sf"/>
</dbReference>
<dbReference type="SMART" id="SM00346">
    <property type="entry name" value="HTH_ICLR"/>
    <property type="match status" value="1"/>
</dbReference>
<proteinExistence type="predicted"/>
<dbReference type="Gene3D" id="1.10.10.10">
    <property type="entry name" value="Winged helix-like DNA-binding domain superfamily/Winged helix DNA-binding domain"/>
    <property type="match status" value="1"/>
</dbReference>
<protein>
    <recommendedName>
        <fullName evidence="8">IclR family transcriptional regulator</fullName>
    </recommendedName>
</protein>
<reference evidence="6" key="1">
    <citation type="submission" date="2021-01" db="EMBL/GenBank/DDBJ databases">
        <title>Whole genome shotgun sequence of Rugosimonospora africana NBRC 104875.</title>
        <authorList>
            <person name="Komaki H."/>
            <person name="Tamura T."/>
        </authorList>
    </citation>
    <scope>NUCLEOTIDE SEQUENCE</scope>
    <source>
        <strain evidence="6">NBRC 104875</strain>
    </source>
</reference>
<dbReference type="Pfam" id="PF01614">
    <property type="entry name" value="IclR_C"/>
    <property type="match status" value="1"/>
</dbReference>
<dbReference type="PROSITE" id="PS51078">
    <property type="entry name" value="ICLR_ED"/>
    <property type="match status" value="1"/>
</dbReference>
<evidence type="ECO:0000256" key="2">
    <source>
        <dbReference type="ARBA" id="ARBA00023125"/>
    </source>
</evidence>
<dbReference type="GO" id="GO:0003700">
    <property type="term" value="F:DNA-binding transcription factor activity"/>
    <property type="evidence" value="ECO:0007669"/>
    <property type="project" value="TreeGrafter"/>
</dbReference>
<name>A0A8J3VVG8_9ACTN</name>
<dbReference type="PROSITE" id="PS51077">
    <property type="entry name" value="HTH_ICLR"/>
    <property type="match status" value="1"/>
</dbReference>